<dbReference type="RefSeq" id="WP_106130921.1">
    <property type="nucleotide sequence ID" value="NZ_PVZG01000029.1"/>
</dbReference>
<evidence type="ECO:0000313" key="2">
    <source>
        <dbReference type="EMBL" id="PRY19720.1"/>
    </source>
</evidence>
<feature type="compositionally biased region" description="Low complexity" evidence="1">
    <location>
        <begin position="421"/>
        <end position="430"/>
    </location>
</feature>
<gene>
    <name evidence="2" type="ORF">CLV70_12916</name>
</gene>
<dbReference type="Gene3D" id="3.30.590.20">
    <property type="match status" value="1"/>
</dbReference>
<dbReference type="EMBL" id="PVZG01000029">
    <property type="protein sequence ID" value="PRY19720.1"/>
    <property type="molecule type" value="Genomic_DNA"/>
</dbReference>
<dbReference type="InterPro" id="IPR014746">
    <property type="entry name" value="Gln_synth/guanido_kin_cat_dom"/>
</dbReference>
<feature type="region of interest" description="Disordered" evidence="1">
    <location>
        <begin position="411"/>
        <end position="430"/>
    </location>
</feature>
<evidence type="ECO:0000256" key="1">
    <source>
        <dbReference type="SAM" id="MobiDB-lite"/>
    </source>
</evidence>
<proteinExistence type="predicted"/>
<dbReference type="Proteomes" id="UP000239209">
    <property type="component" value="Unassembled WGS sequence"/>
</dbReference>
<protein>
    <submittedName>
        <fullName evidence="2">Uncharacterized protein</fullName>
    </submittedName>
</protein>
<feature type="compositionally biased region" description="Basic and acidic residues" evidence="1">
    <location>
        <begin position="296"/>
        <end position="311"/>
    </location>
</feature>
<dbReference type="GO" id="GO:0003824">
    <property type="term" value="F:catalytic activity"/>
    <property type="evidence" value="ECO:0007669"/>
    <property type="project" value="InterPro"/>
</dbReference>
<sequence length="581" mass="62376">MLVSFSRTGPLRHRILKGFVVVADDPAAVIAAALRRPDLGPLRPYTSDRAPGAVWLDSGMVWLTDPVARARLRRALAGGTAALSAAVRAAGGRLVPGGWLGARGQGDWLCPDLHAVETITDTQREICANLLRAWVPELIALTGQASFGGGRVHDAGSRRLADSGDHLSTRYLASAGPRHLGRVRDSLRRDEGVPRLELMDVNPAGLDDAVPNVVLRCVDAQLLPATVLAHALLVQALAVDARKLEREGRRVPAVPQAALDRNRSRAISAGLGATFDPLEQKPGRGRPDQSRGGQSRGDRSRGDRDRPAGPLPARDRALALLEHVVPHLRAMRVVPDELAPIAFGLTLAGTHASAVRKESDLLRRWVQDGADLDRAEFFADAAWLDRDHVTAANQQAYPGATSLARTYWADRLRPPPPRRAPVPQQRSRPSPADLFAKVGDEGISAREVTAALAAYAREGGPSDLLPAFRKLPGDRARAVRRSLRPGRALTRDAAAVPADWEQGQAAEVQRLAGKDGRALLCVKVPGDRRDAAVAAARDRLRRPPDGLAVLLLTNAAYRDPAGGQRATIELLLVDTTVEDAR</sequence>
<feature type="compositionally biased region" description="Basic and acidic residues" evidence="1">
    <location>
        <begin position="278"/>
        <end position="289"/>
    </location>
</feature>
<dbReference type="SUPFAM" id="SSF55931">
    <property type="entry name" value="Glutamine synthetase/guanido kinase"/>
    <property type="match status" value="1"/>
</dbReference>
<evidence type="ECO:0000313" key="3">
    <source>
        <dbReference type="Proteomes" id="UP000239209"/>
    </source>
</evidence>
<comment type="caution">
    <text evidence="2">The sequence shown here is derived from an EMBL/GenBank/DDBJ whole genome shotgun (WGS) entry which is preliminary data.</text>
</comment>
<dbReference type="AlphaFoldDB" id="A0A2T0RF48"/>
<name>A0A2T0RF48_9ACTN</name>
<feature type="region of interest" description="Disordered" evidence="1">
    <location>
        <begin position="271"/>
        <end position="311"/>
    </location>
</feature>
<dbReference type="OrthoDB" id="4068442at2"/>
<organism evidence="2 3">
    <name type="scientific">Pseudosporangium ferrugineum</name>
    <dbReference type="NCBI Taxonomy" id="439699"/>
    <lineage>
        <taxon>Bacteria</taxon>
        <taxon>Bacillati</taxon>
        <taxon>Actinomycetota</taxon>
        <taxon>Actinomycetes</taxon>
        <taxon>Micromonosporales</taxon>
        <taxon>Micromonosporaceae</taxon>
        <taxon>Pseudosporangium</taxon>
    </lineage>
</organism>
<accession>A0A2T0RF48</accession>
<reference evidence="2 3" key="1">
    <citation type="submission" date="2018-03" db="EMBL/GenBank/DDBJ databases">
        <title>Genomic Encyclopedia of Archaeal and Bacterial Type Strains, Phase II (KMG-II): from individual species to whole genera.</title>
        <authorList>
            <person name="Goeker M."/>
        </authorList>
    </citation>
    <scope>NUCLEOTIDE SEQUENCE [LARGE SCALE GENOMIC DNA]</scope>
    <source>
        <strain evidence="2 3">DSM 45348</strain>
    </source>
</reference>
<keyword evidence="3" id="KW-1185">Reference proteome</keyword>